<dbReference type="Gene3D" id="1.10.530.10">
    <property type="match status" value="1"/>
</dbReference>
<protein>
    <submittedName>
        <fullName evidence="1">Uncharacterized protein</fullName>
    </submittedName>
</protein>
<sequence>MGVNPTDTNTSVPPQQPSAWDAFTQKAQSLHPLSSLLGQADNNLGQRSLNALHGDGFRTDAQIYPLPSTPPALAVPSPVNPPLRGGAATGGGLMANPLQNGQGSSQAPGRMSAYSRACVLAGLRGMIRDTEGMNRLPDGGYGSFASGGKVIANPQNLDGIRLKMNSRDARIADPGALSGHPDVDVQLYRNGQKYVKSDAFGAYQILGDTARDRGYTDFSHAGQDAAANDLIENRRRMLSPAMQGDWPTVFHRGSLEWASLPGDHYRQGGKSPEEAIAAYNRAIQSAPECK</sequence>
<dbReference type="eggNOG" id="COG4678">
    <property type="taxonomic scope" value="Bacteria"/>
</dbReference>
<keyword evidence="2" id="KW-1185">Reference proteome</keyword>
<name>G8NRD0_GRAMM</name>
<dbReference type="Proteomes" id="UP000007113">
    <property type="component" value="Chromosome"/>
</dbReference>
<evidence type="ECO:0000313" key="2">
    <source>
        <dbReference type="Proteomes" id="UP000007113"/>
    </source>
</evidence>
<dbReference type="EMBL" id="CP003130">
    <property type="protein sequence ID" value="AEU37288.1"/>
    <property type="molecule type" value="Genomic_DNA"/>
</dbReference>
<dbReference type="KEGG" id="gma:AciX8_2985"/>
<gene>
    <name evidence="1" type="ordered locus">AciX8_2985</name>
</gene>
<accession>G8NRD0</accession>
<dbReference type="HOGENOM" id="CLU_958982_0_0_0"/>
<dbReference type="STRING" id="682795.AciX8_2985"/>
<evidence type="ECO:0000313" key="1">
    <source>
        <dbReference type="EMBL" id="AEU37288.1"/>
    </source>
</evidence>
<dbReference type="InterPro" id="IPR023346">
    <property type="entry name" value="Lysozyme-like_dom_sf"/>
</dbReference>
<dbReference type="SUPFAM" id="SSF53955">
    <property type="entry name" value="Lysozyme-like"/>
    <property type="match status" value="1"/>
</dbReference>
<dbReference type="AlphaFoldDB" id="G8NRD0"/>
<organism evidence="1 2">
    <name type="scientific">Granulicella mallensis (strain ATCC BAA-1857 / DSM 23137 / MP5ACTX8)</name>
    <dbReference type="NCBI Taxonomy" id="682795"/>
    <lineage>
        <taxon>Bacteria</taxon>
        <taxon>Pseudomonadati</taxon>
        <taxon>Acidobacteriota</taxon>
        <taxon>Terriglobia</taxon>
        <taxon>Terriglobales</taxon>
        <taxon>Acidobacteriaceae</taxon>
        <taxon>Granulicella</taxon>
    </lineage>
</organism>
<reference evidence="1 2" key="1">
    <citation type="submission" date="2011-11" db="EMBL/GenBank/DDBJ databases">
        <title>Complete sequence of Granulicella mallensis MP5ACTX8.</title>
        <authorList>
            <consortium name="US DOE Joint Genome Institute"/>
            <person name="Lucas S."/>
            <person name="Copeland A."/>
            <person name="Lapidus A."/>
            <person name="Cheng J.-F."/>
            <person name="Goodwin L."/>
            <person name="Pitluck S."/>
            <person name="Peters L."/>
            <person name="Lu M."/>
            <person name="Detter J.C."/>
            <person name="Han C."/>
            <person name="Tapia R."/>
            <person name="Land M."/>
            <person name="Hauser L."/>
            <person name="Kyrpides N."/>
            <person name="Ivanova N."/>
            <person name="Mikhailova N."/>
            <person name="Pagani I."/>
            <person name="Rawat S."/>
            <person name="Mannisto M."/>
            <person name="Haggblom M."/>
            <person name="Woyke T."/>
        </authorList>
    </citation>
    <scope>NUCLEOTIDE SEQUENCE [LARGE SCALE GENOMIC DNA]</scope>
    <source>
        <strain evidence="2">ATCC BAA-1857 / DSM 23137 / MP5ACTX8</strain>
    </source>
</reference>
<proteinExistence type="predicted"/>